<keyword evidence="7" id="KW-1185">Reference proteome</keyword>
<feature type="repeat" description="ANK" evidence="3">
    <location>
        <begin position="754"/>
        <end position="786"/>
    </location>
</feature>
<keyword evidence="2 3" id="KW-0040">ANK repeat</keyword>
<dbReference type="Gene3D" id="1.25.40.20">
    <property type="entry name" value="Ankyrin repeat-containing domain"/>
    <property type="match status" value="3"/>
</dbReference>
<accession>A0A836BR16</accession>
<feature type="repeat" description="ANK" evidence="3">
    <location>
        <begin position="655"/>
        <end position="687"/>
    </location>
</feature>
<dbReference type="PANTHER" id="PTHR24171">
    <property type="entry name" value="ANKYRIN REPEAT DOMAIN-CONTAINING PROTEIN 39-RELATED"/>
    <property type="match status" value="1"/>
</dbReference>
<dbReference type="PRINTS" id="PR01415">
    <property type="entry name" value="ANKYRIN"/>
</dbReference>
<protein>
    <recommendedName>
        <fullName evidence="8">Heterokaryon incompatibility domain-containing protein</fullName>
    </recommendedName>
</protein>
<feature type="repeat" description="ANK" evidence="3">
    <location>
        <begin position="784"/>
        <end position="816"/>
    </location>
</feature>
<evidence type="ECO:0000256" key="5">
    <source>
        <dbReference type="SAM" id="MobiDB-lite"/>
    </source>
</evidence>
<evidence type="ECO:0000256" key="4">
    <source>
        <dbReference type="SAM" id="Coils"/>
    </source>
</evidence>
<gene>
    <name evidence="6" type="ORF">HYH03_015594</name>
</gene>
<dbReference type="Pfam" id="PF12796">
    <property type="entry name" value="Ank_2"/>
    <property type="match status" value="2"/>
</dbReference>
<dbReference type="SUPFAM" id="SSF48403">
    <property type="entry name" value="Ankyrin repeat"/>
    <property type="match status" value="1"/>
</dbReference>
<dbReference type="PANTHER" id="PTHR24171:SF9">
    <property type="entry name" value="ANKYRIN REPEAT DOMAIN-CONTAINING PROTEIN 39"/>
    <property type="match status" value="1"/>
</dbReference>
<feature type="repeat" description="ANK" evidence="3">
    <location>
        <begin position="622"/>
        <end position="654"/>
    </location>
</feature>
<dbReference type="Proteomes" id="UP000612055">
    <property type="component" value="Unassembled WGS sequence"/>
</dbReference>
<feature type="region of interest" description="Disordered" evidence="5">
    <location>
        <begin position="811"/>
        <end position="837"/>
    </location>
</feature>
<feature type="repeat" description="ANK" evidence="3">
    <location>
        <begin position="688"/>
        <end position="720"/>
    </location>
</feature>
<dbReference type="InterPro" id="IPR036770">
    <property type="entry name" value="Ankyrin_rpt-contain_sf"/>
</dbReference>
<organism evidence="6 7">
    <name type="scientific">Edaphochlamys debaryana</name>
    <dbReference type="NCBI Taxonomy" id="47281"/>
    <lineage>
        <taxon>Eukaryota</taxon>
        <taxon>Viridiplantae</taxon>
        <taxon>Chlorophyta</taxon>
        <taxon>core chlorophytes</taxon>
        <taxon>Chlorophyceae</taxon>
        <taxon>CS clade</taxon>
        <taxon>Chlamydomonadales</taxon>
        <taxon>Chlamydomonadales incertae sedis</taxon>
        <taxon>Edaphochlamys</taxon>
    </lineage>
</organism>
<feature type="repeat" description="ANK" evidence="3">
    <location>
        <begin position="721"/>
        <end position="753"/>
    </location>
</feature>
<comment type="caution">
    <text evidence="6">The sequence shown here is derived from an EMBL/GenBank/DDBJ whole genome shotgun (WGS) entry which is preliminary data.</text>
</comment>
<feature type="coiled-coil region" evidence="4">
    <location>
        <begin position="20"/>
        <end position="47"/>
    </location>
</feature>
<evidence type="ECO:0008006" key="8">
    <source>
        <dbReference type="Google" id="ProtNLM"/>
    </source>
</evidence>
<keyword evidence="4" id="KW-0175">Coiled coil</keyword>
<reference evidence="6" key="1">
    <citation type="journal article" date="2020" name="bioRxiv">
        <title>Comparative genomics of Chlamydomonas.</title>
        <authorList>
            <person name="Craig R.J."/>
            <person name="Hasan A.R."/>
            <person name="Ness R.W."/>
            <person name="Keightley P.D."/>
        </authorList>
    </citation>
    <scope>NUCLEOTIDE SEQUENCE</scope>
    <source>
        <strain evidence="6">CCAP 11/70</strain>
    </source>
</reference>
<evidence type="ECO:0000256" key="1">
    <source>
        <dbReference type="ARBA" id="ARBA00022737"/>
    </source>
</evidence>
<dbReference type="AlphaFoldDB" id="A0A836BR16"/>
<keyword evidence="1" id="KW-0677">Repeat</keyword>
<feature type="region of interest" description="Disordered" evidence="5">
    <location>
        <begin position="64"/>
        <end position="105"/>
    </location>
</feature>
<proteinExistence type="predicted"/>
<dbReference type="PROSITE" id="PS50088">
    <property type="entry name" value="ANK_REPEAT"/>
    <property type="match status" value="7"/>
</dbReference>
<evidence type="ECO:0000313" key="7">
    <source>
        <dbReference type="Proteomes" id="UP000612055"/>
    </source>
</evidence>
<evidence type="ECO:0000256" key="2">
    <source>
        <dbReference type="ARBA" id="ARBA00023043"/>
    </source>
</evidence>
<evidence type="ECO:0000256" key="3">
    <source>
        <dbReference type="PROSITE-ProRule" id="PRU00023"/>
    </source>
</evidence>
<dbReference type="PROSITE" id="PS50297">
    <property type="entry name" value="ANK_REP_REGION"/>
    <property type="match status" value="5"/>
</dbReference>
<sequence length="837" mass="85229">MGSAASKAAVYPDNGVAYKANSESKEVQALRAEVAALKAQLAASESTVLAEVAALRAKLEGLPAASPADPGRAAAGPAGPAGGPGPGPGKAPASGQPNAGGSKVGVLPQQLADTSALQSALPAPLPLSSLPGVVQDLHGGMPPDLAAVPMRLMRIGAVLAWKGVKVFEEVAASECVELPYSAVPEAQWAQTAVLSWRWGAPKPYPQQPGFTPMLEPQFAEMCGVLRRMAAEGLEYVWIDWCCVPQYSASPMVEVLRSKVFYARARAMLVVPTFFPLAPEGIPRPLLSRTKQLLSQMQAGAGEQREPLAAAAAALDAVLAKGLMAGCEYFSRVWTLAERMARYGRGEQLCHWVSLEAWLGMLVDAVLRSGGDSAAPSLAIYRKILGGITIGSTNGGTNDKDGDEAGQLLAAVATPLAAALAAGSLVGAGAEDLPGRLAALLAAAARAWRAGRLEEAPSPVWLLGYLSEVHAGVYQAWADADRVWAVYSYFCWKKLDGPSALADAVQDLVRVSGAADAALLAVGSKLGFGPRRLAAIAGVVGLAGMAAEQTAAAEDLGRKLAEAARRGDAAAVESLLQEGASPDAVANPQDGSTPLHVAAGEGHVGAIEALLVGGASREAQQRHGQTALHVAASRGHVAAVQALLGAGADKDARDAALVTPLWLAAHGARLDAARALIAAGADVNAASKSGERALTQAVLSASRELVGALLGAGADRDAADSRGETALHWAAFGERMGPLEELLAAGARIEAANKDGETPLARAASANRLAAVRALLAAGASASAGGSTALHHAARGSGAEVIAALLAAAADKSAKDKDGLTPWDVADPEGVEGRRLLE</sequence>
<dbReference type="EMBL" id="JAEHOE010000124">
    <property type="protein sequence ID" value="KAG2485710.1"/>
    <property type="molecule type" value="Genomic_DNA"/>
</dbReference>
<feature type="compositionally biased region" description="Low complexity" evidence="5">
    <location>
        <begin position="64"/>
        <end position="78"/>
    </location>
</feature>
<dbReference type="OrthoDB" id="194358at2759"/>
<name>A0A836BR16_9CHLO</name>
<evidence type="ECO:0000313" key="6">
    <source>
        <dbReference type="EMBL" id="KAG2485710.1"/>
    </source>
</evidence>
<feature type="repeat" description="ANK" evidence="3">
    <location>
        <begin position="589"/>
        <end position="621"/>
    </location>
</feature>
<dbReference type="SMART" id="SM00248">
    <property type="entry name" value="ANK"/>
    <property type="match status" value="8"/>
</dbReference>
<dbReference type="InterPro" id="IPR002110">
    <property type="entry name" value="Ankyrin_rpt"/>
</dbReference>
<dbReference type="Pfam" id="PF00023">
    <property type="entry name" value="Ank"/>
    <property type="match status" value="2"/>
</dbReference>